<evidence type="ECO:0000256" key="2">
    <source>
        <dbReference type="ARBA" id="ARBA00022679"/>
    </source>
</evidence>
<keyword evidence="6" id="KW-0479">Metal-binding</keyword>
<dbReference type="GO" id="GO:0016780">
    <property type="term" value="F:phosphotransferase activity, for other substituted phosphate groups"/>
    <property type="evidence" value="ECO:0007669"/>
    <property type="project" value="InterPro"/>
</dbReference>
<organism evidence="8 9">
    <name type="scientific">Leptospira borgpetersenii serovar Pomona str. 200901868</name>
    <dbReference type="NCBI Taxonomy" id="1192866"/>
    <lineage>
        <taxon>Bacteria</taxon>
        <taxon>Pseudomonadati</taxon>
        <taxon>Spirochaetota</taxon>
        <taxon>Spirochaetia</taxon>
        <taxon>Leptospirales</taxon>
        <taxon>Leptospiraceae</taxon>
        <taxon>Leptospira</taxon>
    </lineage>
</organism>
<keyword evidence="6" id="KW-0460">Magnesium</keyword>
<keyword evidence="4 7" id="KW-1133">Transmembrane helix</keyword>
<keyword evidence="5 7" id="KW-0472">Membrane</keyword>
<dbReference type="AlphaFoldDB" id="M6W550"/>
<comment type="caution">
    <text evidence="8">The sequence shown here is derived from an EMBL/GenBank/DDBJ whole genome shotgun (WGS) entry which is preliminary data.</text>
</comment>
<evidence type="ECO:0000256" key="1">
    <source>
        <dbReference type="ARBA" id="ARBA00004141"/>
    </source>
</evidence>
<proteinExistence type="predicted"/>
<dbReference type="EMBL" id="AKWF02000018">
    <property type="protein sequence ID" value="EMO64872.1"/>
    <property type="molecule type" value="Genomic_DNA"/>
</dbReference>
<comment type="subcellular location">
    <subcellularLocation>
        <location evidence="1">Membrane</location>
        <topology evidence="1">Multi-pass membrane protein</topology>
    </subcellularLocation>
</comment>
<evidence type="ECO:0000256" key="6">
    <source>
        <dbReference type="PIRSR" id="PIRSR600715-1"/>
    </source>
</evidence>
<evidence type="ECO:0000256" key="4">
    <source>
        <dbReference type="ARBA" id="ARBA00022989"/>
    </source>
</evidence>
<protein>
    <submittedName>
        <fullName evidence="8">Glycosyltransferase, group 4 domain protein</fullName>
    </submittedName>
</protein>
<evidence type="ECO:0000313" key="9">
    <source>
        <dbReference type="Proteomes" id="UP000012159"/>
    </source>
</evidence>
<feature type="transmembrane region" description="Helical" evidence="7">
    <location>
        <begin position="12"/>
        <end position="31"/>
    </location>
</feature>
<feature type="transmembrane region" description="Helical" evidence="7">
    <location>
        <begin position="37"/>
        <end position="56"/>
    </location>
</feature>
<evidence type="ECO:0000256" key="3">
    <source>
        <dbReference type="ARBA" id="ARBA00022692"/>
    </source>
</evidence>
<name>M6W550_LEPBO</name>
<dbReference type="Proteomes" id="UP000012159">
    <property type="component" value="Unassembled WGS sequence"/>
</dbReference>
<feature type="binding site" evidence="6">
    <location>
        <position position="14"/>
    </location>
    <ligand>
        <name>Mg(2+)</name>
        <dbReference type="ChEBI" id="CHEBI:18420"/>
    </ligand>
</feature>
<dbReference type="InterPro" id="IPR000715">
    <property type="entry name" value="Glycosyl_transferase_4"/>
</dbReference>
<evidence type="ECO:0000256" key="5">
    <source>
        <dbReference type="ARBA" id="ARBA00023136"/>
    </source>
</evidence>
<gene>
    <name evidence="8" type="ORF">LEP1GSC133_2848</name>
</gene>
<keyword evidence="3 7" id="KW-0812">Transmembrane</keyword>
<dbReference type="STRING" id="1192866.LEP1GSC133_2848"/>
<sequence>MGFNLPKAKLFLGDVGSLPLGYSIAVLPLFFIDEYHWARFEITSAFFLLPVFLWTVSSRSYFGLRIGKIFSKHIVDISIN</sequence>
<evidence type="ECO:0000256" key="7">
    <source>
        <dbReference type="SAM" id="Phobius"/>
    </source>
</evidence>
<comment type="cofactor">
    <cofactor evidence="6">
        <name>Mg(2+)</name>
        <dbReference type="ChEBI" id="CHEBI:18420"/>
    </cofactor>
</comment>
<keyword evidence="2 8" id="KW-0808">Transferase</keyword>
<evidence type="ECO:0000313" key="8">
    <source>
        <dbReference type="EMBL" id="EMO64872.1"/>
    </source>
</evidence>
<reference evidence="8 9" key="1">
    <citation type="submission" date="2013-01" db="EMBL/GenBank/DDBJ databases">
        <authorList>
            <person name="Harkins D.M."/>
            <person name="Durkin A.S."/>
            <person name="Brinkac L.M."/>
            <person name="Haft D.H."/>
            <person name="Selengut J.D."/>
            <person name="Sanka R."/>
            <person name="DePew J."/>
            <person name="Purushe J."/>
            <person name="Picardeau M."/>
            <person name="Werts C."/>
            <person name="Goarant C."/>
            <person name="Vinetz J.M."/>
            <person name="Sutton G.G."/>
            <person name="Nierman W.C."/>
            <person name="Fouts D.E."/>
        </authorList>
    </citation>
    <scope>NUCLEOTIDE SEQUENCE [LARGE SCALE GENOMIC DNA]</scope>
    <source>
        <strain evidence="8 9">200901868</strain>
    </source>
</reference>
<accession>M6W550</accession>
<dbReference type="GO" id="GO:0016020">
    <property type="term" value="C:membrane"/>
    <property type="evidence" value="ECO:0007669"/>
    <property type="project" value="UniProtKB-SubCell"/>
</dbReference>
<dbReference type="GO" id="GO:0046872">
    <property type="term" value="F:metal ion binding"/>
    <property type="evidence" value="ECO:0007669"/>
    <property type="project" value="UniProtKB-KW"/>
</dbReference>
<dbReference type="Pfam" id="PF00953">
    <property type="entry name" value="Glycos_transf_4"/>
    <property type="match status" value="1"/>
</dbReference>